<reference evidence="3" key="1">
    <citation type="journal article" date="2014" name="PLoS ONE">
        <title>Transcriptome-Based Identification of ABC Transporters in the Western Tarnished Plant Bug Lygus hesperus.</title>
        <authorList>
            <person name="Hull J.J."/>
            <person name="Chaney K."/>
            <person name="Geib S.M."/>
            <person name="Fabrick J.A."/>
            <person name="Brent C.S."/>
            <person name="Walsh D."/>
            <person name="Lavine L.C."/>
        </authorList>
    </citation>
    <scope>NUCLEOTIDE SEQUENCE</scope>
</reference>
<proteinExistence type="predicted"/>
<reference evidence="3" key="2">
    <citation type="submission" date="2014-07" db="EMBL/GenBank/DDBJ databases">
        <authorList>
            <person name="Hull J."/>
        </authorList>
    </citation>
    <scope>NUCLEOTIDE SEQUENCE</scope>
</reference>
<gene>
    <name evidence="3" type="primary">T_9</name>
    <name evidence="3" type="ORF">CM83_2613</name>
</gene>
<organism evidence="3">
    <name type="scientific">Lygus hesperus</name>
    <name type="common">Western plant bug</name>
    <dbReference type="NCBI Taxonomy" id="30085"/>
    <lineage>
        <taxon>Eukaryota</taxon>
        <taxon>Metazoa</taxon>
        <taxon>Ecdysozoa</taxon>
        <taxon>Arthropoda</taxon>
        <taxon>Hexapoda</taxon>
        <taxon>Insecta</taxon>
        <taxon>Pterygota</taxon>
        <taxon>Neoptera</taxon>
        <taxon>Paraneoptera</taxon>
        <taxon>Hemiptera</taxon>
        <taxon>Heteroptera</taxon>
        <taxon>Panheteroptera</taxon>
        <taxon>Cimicomorpha</taxon>
        <taxon>Miridae</taxon>
        <taxon>Mirini</taxon>
        <taxon>Lygus</taxon>
    </lineage>
</organism>
<name>A0A0A9ZFL3_LYGHE</name>
<feature type="domain" description="Transposable element P transposase-like GTP-binding insertion" evidence="2">
    <location>
        <begin position="218"/>
        <end position="327"/>
    </location>
</feature>
<dbReference type="EMBL" id="GBHO01002934">
    <property type="protein sequence ID" value="JAG40670.1"/>
    <property type="molecule type" value="Transcribed_RNA"/>
</dbReference>
<dbReference type="InterPro" id="IPR048366">
    <property type="entry name" value="TNP-like_GBD"/>
</dbReference>
<evidence type="ECO:0000259" key="1">
    <source>
        <dbReference type="Pfam" id="PF21787"/>
    </source>
</evidence>
<feature type="domain" description="Transposable element P transposase-like RNase H" evidence="1">
    <location>
        <begin position="76"/>
        <end position="191"/>
    </location>
</feature>
<sequence length="391" mass="44566">SRMKHYSSVFEGTFSENQQQALLEGRCTRWLGDDIAKAVTLLSISPKALDYVRNVLKVPIPSHSTIKRRLRKFKVSPGIIELSLSILKAQCSLLDDFERNVILSFDEMKIDSNVCYDASNDIIRGPHNYVQVMMVRSVIGKWMQPVYYNFDTPVKKELLYEVIGLVERSGFKVRGFVCDMGPSNRKLMSDLNVSWETSFTKNPVDERRKIWVFCDVPHALKLLRNHLLDDGYELICGNLVDATAFRLLIEMQSNGGDLKYAHKVDMRHILVAGTERQNVRKAAECSQQLSEIIIHTIIHNFPEFKHVGETVIKINNGFDVLNSRVPYFSTNCLKSAYGNSLKEQNDALDKFSELILTMRAMGKKGCKRSSLLPFQQGLLMSTNSLRGLFED</sequence>
<evidence type="ECO:0000313" key="3">
    <source>
        <dbReference type="EMBL" id="JAG40670.1"/>
    </source>
</evidence>
<protein>
    <submittedName>
        <fullName evidence="3">Transposable element P transposase</fullName>
    </submittedName>
</protein>
<dbReference type="Pfam" id="PF21788">
    <property type="entry name" value="TNP-like_GBD"/>
    <property type="match status" value="1"/>
</dbReference>
<accession>A0A0A9ZFL3</accession>
<dbReference type="AlphaFoldDB" id="A0A0A9ZFL3"/>
<dbReference type="InterPro" id="IPR048365">
    <property type="entry name" value="TNP-like_RNaseH_N"/>
</dbReference>
<evidence type="ECO:0000259" key="2">
    <source>
        <dbReference type="Pfam" id="PF21788"/>
    </source>
</evidence>
<dbReference type="Pfam" id="PF21787">
    <property type="entry name" value="TNP-like_RNaseH_N"/>
    <property type="match status" value="1"/>
</dbReference>
<feature type="non-terminal residue" evidence="3">
    <location>
        <position position="1"/>
    </location>
</feature>